<feature type="region of interest" description="Disordered" evidence="1">
    <location>
        <begin position="195"/>
        <end position="224"/>
    </location>
</feature>
<proteinExistence type="predicted"/>
<dbReference type="EMBL" id="HBGD01008132">
    <property type="protein sequence ID" value="CAD9083445.1"/>
    <property type="molecule type" value="Transcribed_RNA"/>
</dbReference>
<dbReference type="AlphaFoldDB" id="A0A7S1KSM8"/>
<feature type="region of interest" description="Disordered" evidence="1">
    <location>
        <begin position="135"/>
        <end position="156"/>
    </location>
</feature>
<gene>
    <name evidence="2" type="ORF">PCOS0759_LOCUS6699</name>
</gene>
<feature type="compositionally biased region" description="Polar residues" evidence="1">
    <location>
        <begin position="195"/>
        <end position="212"/>
    </location>
</feature>
<accession>A0A7S1KSM8</accession>
<sequence>MTFRKSSLIGQTSGIHPDTTQSFSSLFSIIRQYLFIDFQWFRGESRIYSPLFHQGGGVVDVADASWIFAMDQPCFHHRTLMHRSGTDINAQHSSWKYPASNCTSKRMYSIVTGGNNHKKACRGASTTTAAKATTFSVSSQHSSSSQQRYSRDPVVSPTLGQITAHTKAILKEWLEERIHKDLSHSCTVQQKNVKLSMPQDSPPSTTAQSPVPQSRKKLPRMPSPQQMIYLQERTSLTRDQIRRQLRRMRRDMSVVGEQNSHRYVGSKRVSPRARALVKLSLVAHNGHLPTRIRRHISSRTGLSLDQIASMISNMKPGSEITSEKREILTEWMSERHFEKRPTGDQMQHLVSLTSLSPSQISMQCRQLQHRYFSQRMDKDDMEKLEKWMRDNATKRRVFDRFERQELRQRFNVTPIQLNQVIRRYENKHEKRASKESREIVKQWLERNDYRSPDASERDKLQEKTCLTRDQLKRQLRYLILGHVAENTAADDTNLAKILDAYLRQKDMKMPSTWHEVRDLHERIRKEIGGDDATKSVLTGSQMGILSFLRVRRRREKEQRSPPL</sequence>
<name>A0A7S1KSM8_9EUKA</name>
<evidence type="ECO:0000256" key="1">
    <source>
        <dbReference type="SAM" id="MobiDB-lite"/>
    </source>
</evidence>
<organism evidence="2">
    <name type="scientific">Percolomonas cosmopolitus</name>
    <dbReference type="NCBI Taxonomy" id="63605"/>
    <lineage>
        <taxon>Eukaryota</taxon>
        <taxon>Discoba</taxon>
        <taxon>Heterolobosea</taxon>
        <taxon>Tetramitia</taxon>
        <taxon>Eutetramitia</taxon>
        <taxon>Percolomonadidae</taxon>
        <taxon>Percolomonas</taxon>
    </lineage>
</organism>
<feature type="compositionally biased region" description="Low complexity" evidence="1">
    <location>
        <begin position="135"/>
        <end position="148"/>
    </location>
</feature>
<protein>
    <submittedName>
        <fullName evidence="2">Uncharacterized protein</fullName>
    </submittedName>
</protein>
<reference evidence="2" key="1">
    <citation type="submission" date="2021-01" db="EMBL/GenBank/DDBJ databases">
        <authorList>
            <person name="Corre E."/>
            <person name="Pelletier E."/>
            <person name="Niang G."/>
            <person name="Scheremetjew M."/>
            <person name="Finn R."/>
            <person name="Kale V."/>
            <person name="Holt S."/>
            <person name="Cochrane G."/>
            <person name="Meng A."/>
            <person name="Brown T."/>
            <person name="Cohen L."/>
        </authorList>
    </citation>
    <scope>NUCLEOTIDE SEQUENCE</scope>
    <source>
        <strain evidence="2">WS</strain>
    </source>
</reference>
<evidence type="ECO:0000313" key="2">
    <source>
        <dbReference type="EMBL" id="CAD9083445.1"/>
    </source>
</evidence>